<dbReference type="GO" id="GO:0005783">
    <property type="term" value="C:endoplasmic reticulum"/>
    <property type="evidence" value="ECO:0000318"/>
    <property type="project" value="GO_Central"/>
</dbReference>
<dbReference type="OrthoDB" id="189226at2759"/>
<dbReference type="KEGG" id="dpp:DICPUDRAFT_27831"/>
<keyword evidence="3" id="KW-0012">Acyltransferase</keyword>
<dbReference type="Pfam" id="PF01553">
    <property type="entry name" value="Acyltransferase"/>
    <property type="match status" value="1"/>
</dbReference>
<feature type="transmembrane region" description="Helical" evidence="4">
    <location>
        <begin position="12"/>
        <end position="33"/>
    </location>
</feature>
<keyword evidence="4" id="KW-0812">Transmembrane</keyword>
<accession>F0ZAQ2</accession>
<dbReference type="Pfam" id="PF16076">
    <property type="entry name" value="Acyltransf_C"/>
    <property type="match status" value="1"/>
</dbReference>
<reference evidence="7" key="1">
    <citation type="journal article" date="2011" name="Genome Biol.">
        <title>Comparative genomics of the social amoebae Dictyostelium discoideum and Dictyostelium purpureum.</title>
        <authorList>
            <consortium name="US DOE Joint Genome Institute (JGI-PGF)"/>
            <person name="Sucgang R."/>
            <person name="Kuo A."/>
            <person name="Tian X."/>
            <person name="Salerno W."/>
            <person name="Parikh A."/>
            <person name="Feasley C.L."/>
            <person name="Dalin E."/>
            <person name="Tu H."/>
            <person name="Huang E."/>
            <person name="Barry K."/>
            <person name="Lindquist E."/>
            <person name="Shapiro H."/>
            <person name="Bruce D."/>
            <person name="Schmutz J."/>
            <person name="Salamov A."/>
            <person name="Fey P."/>
            <person name="Gaudet P."/>
            <person name="Anjard C."/>
            <person name="Babu M.M."/>
            <person name="Basu S."/>
            <person name="Bushmanova Y."/>
            <person name="van der Wel H."/>
            <person name="Katoh-Kurasawa M."/>
            <person name="Dinh C."/>
            <person name="Coutinho P.M."/>
            <person name="Saito T."/>
            <person name="Elias M."/>
            <person name="Schaap P."/>
            <person name="Kay R.R."/>
            <person name="Henrissat B."/>
            <person name="Eichinger L."/>
            <person name="Rivero F."/>
            <person name="Putnam N.H."/>
            <person name="West C.M."/>
            <person name="Loomis W.F."/>
            <person name="Chisholm R.L."/>
            <person name="Shaulsky G."/>
            <person name="Strassmann J.E."/>
            <person name="Queller D.C."/>
            <person name="Kuspa A."/>
            <person name="Grigoriev I.V."/>
        </authorList>
    </citation>
    <scope>NUCLEOTIDE SEQUENCE [LARGE SCALE GENOMIC DNA]</scope>
    <source>
        <strain evidence="7">QSDP1</strain>
    </source>
</reference>
<evidence type="ECO:0000256" key="4">
    <source>
        <dbReference type="SAM" id="Phobius"/>
    </source>
</evidence>
<proteinExistence type="inferred from homology"/>
<dbReference type="GO" id="GO:0012505">
    <property type="term" value="C:endomembrane system"/>
    <property type="evidence" value="ECO:0000318"/>
    <property type="project" value="GO_Central"/>
</dbReference>
<evidence type="ECO:0000256" key="2">
    <source>
        <dbReference type="ARBA" id="ARBA00022679"/>
    </source>
</evidence>
<dbReference type="InterPro" id="IPR032098">
    <property type="entry name" value="Acyltransf_C"/>
</dbReference>
<dbReference type="InterPro" id="IPR002123">
    <property type="entry name" value="Plipid/glycerol_acylTrfase"/>
</dbReference>
<dbReference type="CDD" id="cd07990">
    <property type="entry name" value="LPLAT_LCLAT1-like"/>
    <property type="match status" value="1"/>
</dbReference>
<dbReference type="eggNOG" id="KOG1505">
    <property type="taxonomic scope" value="Eukaryota"/>
</dbReference>
<dbReference type="PANTHER" id="PTHR10983">
    <property type="entry name" value="1-ACYLGLYCEROL-3-PHOSPHATE ACYLTRANSFERASE-RELATED"/>
    <property type="match status" value="1"/>
</dbReference>
<protein>
    <recommendedName>
        <fullName evidence="5">Phospholipid/glycerol acyltransferase domain-containing protein</fullName>
    </recommendedName>
</protein>
<dbReference type="SMART" id="SM00563">
    <property type="entry name" value="PlsC"/>
    <property type="match status" value="1"/>
</dbReference>
<evidence type="ECO:0000313" key="7">
    <source>
        <dbReference type="Proteomes" id="UP000001064"/>
    </source>
</evidence>
<keyword evidence="2" id="KW-0808">Transferase</keyword>
<dbReference type="OMA" id="HRSTVDW"/>
<name>F0ZAQ2_DICPU</name>
<dbReference type="AlphaFoldDB" id="F0ZAQ2"/>
<dbReference type="InParanoid" id="F0ZAQ2"/>
<keyword evidence="4" id="KW-0472">Membrane</keyword>
<comment type="similarity">
    <text evidence="1">Belongs to the 1-acyl-sn-glycerol-3-phosphate acyltransferase family.</text>
</comment>
<sequence length="361" mass="42376">MEPKVLLRRFVSIAGLLISSLYAAIFLMIPVIIIEPFFKKLAFTLHYKIASIWFRLVLFVFEVVNNIEIRFYGDDIPEGESMIMMMNHPSEVDWLFSFSVAYRKKALSKIKVILKNEVRLVPGVGWGCDNLDYIYLSRDWNFDEKHMEYKLNKYIENDFKPWLVIFPEGTDIDEEKLKKSHAFAEKNGYPKFNNVLLPRHKGLHACVEPLRNTIDSVYDVTIGYESKPTILSCVSGSNPKVVNMHFKRYSLNEVPSNEDDLQKWLFKIYAEKDKMLQDLKENGQYSMPYTKTKFEPSFLLTALAWFYYLIIPATHLLIRSNFVKLYFVASIIYYILNSKVEILRKLRGLQNSVYIPKPKQH</sequence>
<evidence type="ECO:0000259" key="5">
    <source>
        <dbReference type="SMART" id="SM00563"/>
    </source>
</evidence>
<dbReference type="PANTHER" id="PTHR10983:SF69">
    <property type="entry name" value="PHOSPHOLIPID_GLYCEROL ACYLTRANSFERASE DOMAIN-CONTAINING PROTEIN"/>
    <property type="match status" value="1"/>
</dbReference>
<dbReference type="SUPFAM" id="SSF69593">
    <property type="entry name" value="Glycerol-3-phosphate (1)-acyltransferase"/>
    <property type="match status" value="1"/>
</dbReference>
<dbReference type="Proteomes" id="UP000001064">
    <property type="component" value="Unassembled WGS sequence"/>
</dbReference>
<keyword evidence="4" id="KW-1133">Transmembrane helix</keyword>
<feature type="transmembrane region" description="Helical" evidence="4">
    <location>
        <begin position="45"/>
        <end position="64"/>
    </location>
</feature>
<gene>
    <name evidence="6" type="ORF">DICPUDRAFT_27831</name>
</gene>
<keyword evidence="7" id="KW-1185">Reference proteome</keyword>
<evidence type="ECO:0000256" key="3">
    <source>
        <dbReference type="ARBA" id="ARBA00023315"/>
    </source>
</evidence>
<feature type="transmembrane region" description="Helical" evidence="4">
    <location>
        <begin position="294"/>
        <end position="311"/>
    </location>
</feature>
<dbReference type="RefSeq" id="XP_003284492.1">
    <property type="nucleotide sequence ID" value="XM_003284444.1"/>
</dbReference>
<dbReference type="STRING" id="5786.F0ZAQ2"/>
<feature type="domain" description="Phospholipid/glycerol acyltransferase" evidence="5">
    <location>
        <begin position="82"/>
        <end position="204"/>
    </location>
</feature>
<evidence type="ECO:0000313" key="6">
    <source>
        <dbReference type="EMBL" id="EGC38927.1"/>
    </source>
</evidence>
<dbReference type="GO" id="GO:0036149">
    <property type="term" value="P:phosphatidylinositol acyl-chain remodeling"/>
    <property type="evidence" value="ECO:0000318"/>
    <property type="project" value="GO_Central"/>
</dbReference>
<dbReference type="GeneID" id="10506218"/>
<dbReference type="VEuPathDB" id="AmoebaDB:DICPUDRAFT_27831"/>
<dbReference type="FunCoup" id="F0ZAQ2">
    <property type="interactions" value="255"/>
</dbReference>
<dbReference type="GO" id="GO:0016746">
    <property type="term" value="F:acyltransferase activity"/>
    <property type="evidence" value="ECO:0000318"/>
    <property type="project" value="GO_Central"/>
</dbReference>
<organism evidence="6 7">
    <name type="scientific">Dictyostelium purpureum</name>
    <name type="common">Slime mold</name>
    <dbReference type="NCBI Taxonomy" id="5786"/>
    <lineage>
        <taxon>Eukaryota</taxon>
        <taxon>Amoebozoa</taxon>
        <taxon>Evosea</taxon>
        <taxon>Eumycetozoa</taxon>
        <taxon>Dictyostelia</taxon>
        <taxon>Dictyosteliales</taxon>
        <taxon>Dictyosteliaceae</taxon>
        <taxon>Dictyostelium</taxon>
    </lineage>
</organism>
<dbReference type="EMBL" id="GL870966">
    <property type="protein sequence ID" value="EGC38927.1"/>
    <property type="molecule type" value="Genomic_DNA"/>
</dbReference>
<evidence type="ECO:0000256" key="1">
    <source>
        <dbReference type="ARBA" id="ARBA00008655"/>
    </source>
</evidence>